<dbReference type="Gene3D" id="3.90.550.10">
    <property type="entry name" value="Spore Coat Polysaccharide Biosynthesis Protein SpsA, Chain A"/>
    <property type="match status" value="1"/>
</dbReference>
<comment type="caution">
    <text evidence="2">The sequence shown here is derived from an EMBL/GenBank/DDBJ whole genome shotgun (WGS) entry which is preliminary data.</text>
</comment>
<name>A0AAD9IU86_9ANNE</name>
<dbReference type="Proteomes" id="UP001208570">
    <property type="component" value="Unassembled WGS sequence"/>
</dbReference>
<organism evidence="2 3">
    <name type="scientific">Paralvinella palmiformis</name>
    <dbReference type="NCBI Taxonomy" id="53620"/>
    <lineage>
        <taxon>Eukaryota</taxon>
        <taxon>Metazoa</taxon>
        <taxon>Spiralia</taxon>
        <taxon>Lophotrochozoa</taxon>
        <taxon>Annelida</taxon>
        <taxon>Polychaeta</taxon>
        <taxon>Sedentaria</taxon>
        <taxon>Canalipalpata</taxon>
        <taxon>Terebellida</taxon>
        <taxon>Terebelliformia</taxon>
        <taxon>Alvinellidae</taxon>
        <taxon>Paralvinella</taxon>
    </lineage>
</organism>
<dbReference type="AlphaFoldDB" id="A0AAD9IU86"/>
<dbReference type="EMBL" id="JAODUP010001277">
    <property type="protein sequence ID" value="KAK2140691.1"/>
    <property type="molecule type" value="Genomic_DNA"/>
</dbReference>
<sequence length="320" mass="37543">MSVFVSKRFSSYPTNGTCAIRKNNTLNRCTNKCTTGVPCQYLEELDFRIIVLTFNRPDSLRKCLSHIAKLDTLGHEVGVDIWIDRSKEGKLDEDTYEISSEFQDTWTCGQVCLHIQDRNAYIIGQWVDAWRPRENTREIALILEDDIDISPLTYKWLKMVDSHFRTVPDIAGYTLQGESVNYIKDKIRPVTNTPKTDNVFIYRLMGTWGFSPKPKEWRDFQDWFHETQEIFTQFIPTYRNIQIEVIFYLKQIEEKQAFISVRVKASTGQIYFCQNGAQLYALQQELIEAKLKLEYAERDLNEMASIKEQLDKKQEEVVQL</sequence>
<keyword evidence="1" id="KW-0175">Coiled coil</keyword>
<gene>
    <name evidence="2" type="ORF">LSH36_1267g00028</name>
</gene>
<dbReference type="SUPFAM" id="SSF53448">
    <property type="entry name" value="Nucleotide-diphospho-sugar transferases"/>
    <property type="match status" value="1"/>
</dbReference>
<protein>
    <submittedName>
        <fullName evidence="2">Uncharacterized protein</fullName>
    </submittedName>
</protein>
<evidence type="ECO:0000313" key="2">
    <source>
        <dbReference type="EMBL" id="KAK2140691.1"/>
    </source>
</evidence>
<reference evidence="2" key="1">
    <citation type="journal article" date="2023" name="Mol. Biol. Evol.">
        <title>Third-Generation Sequencing Reveals the Adaptive Role of the Epigenome in Three Deep-Sea Polychaetes.</title>
        <authorList>
            <person name="Perez M."/>
            <person name="Aroh O."/>
            <person name="Sun Y."/>
            <person name="Lan Y."/>
            <person name="Juniper S.K."/>
            <person name="Young C.R."/>
            <person name="Angers B."/>
            <person name="Qian P.Y."/>
        </authorList>
    </citation>
    <scope>NUCLEOTIDE SEQUENCE</scope>
    <source>
        <strain evidence="2">P08H-3</strain>
    </source>
</reference>
<evidence type="ECO:0000313" key="3">
    <source>
        <dbReference type="Proteomes" id="UP001208570"/>
    </source>
</evidence>
<dbReference type="InterPro" id="IPR029044">
    <property type="entry name" value="Nucleotide-diphossugar_trans"/>
</dbReference>
<dbReference type="PANTHER" id="PTHR33604">
    <property type="entry name" value="OSJNBA0004B13.7 PROTEIN"/>
    <property type="match status" value="1"/>
</dbReference>
<proteinExistence type="predicted"/>
<dbReference type="PANTHER" id="PTHR33604:SF3">
    <property type="entry name" value="OSJNBA0004B13.7 PROTEIN"/>
    <property type="match status" value="1"/>
</dbReference>
<evidence type="ECO:0000256" key="1">
    <source>
        <dbReference type="SAM" id="Coils"/>
    </source>
</evidence>
<feature type="coiled-coil region" evidence="1">
    <location>
        <begin position="279"/>
        <end position="316"/>
    </location>
</feature>
<keyword evidence="3" id="KW-1185">Reference proteome</keyword>
<accession>A0AAD9IU86</accession>